<sequence length="534" mass="60606">MMKSDQMSSKNVKTNFNCAICGITAISKCAACSLVAYCSKEHQKIHWIKHKNKCVSYEVQTNSNLGRHLIAKRAINPFDVIIKEEPLVLGSKFPTTEPVCIKCLRHLKRSHSTIESLCEQCLWPVCGAECITSINANIHDEECKVLVLGAEKIAKTNNYMYNVLTPLKCILLQFTDKIKWNCLMEFPSHMEHRGLGSEVYEEINLICDYLNQNFLKKLDLKVSSDLIHKVCGILDVNSLDIQVPEMELSAIYSTVSILEHNCLPNISFSYDKFGCISVYAARKIAKNEHLSIMYTNALWGTRERQVHLMSTKYFKCSCKRCSDPTELGTNFSTIICNVKDFCKGNLTSKNPLDISSEWECDRCPNTAMPDKIDTILTNLNGVVEKALQNPSINSLEKALSKLTNYLHPNHYLSFNIKHTLIQLYGHAMGYKHSMLTDSLLKRKLELCREMFFILNIIDPLYIRLNIYSSVILYELHLALLESAARISKNKAESKGMHDEAKEVLSKALDILKNESEGSSGYKLLQAYKSNNNIL</sequence>
<dbReference type="GO" id="GO:0008170">
    <property type="term" value="F:N-methyltransferase activity"/>
    <property type="evidence" value="ECO:0007669"/>
    <property type="project" value="UniProtKB-ARBA"/>
</dbReference>
<dbReference type="AlphaFoldDB" id="A0A5E4MI39"/>
<feature type="domain" description="SET" evidence="5">
    <location>
        <begin position="52"/>
        <end position="295"/>
    </location>
</feature>
<dbReference type="CDD" id="cd20071">
    <property type="entry name" value="SET_SMYD"/>
    <property type="match status" value="1"/>
</dbReference>
<keyword evidence="2 4" id="KW-0863">Zinc-finger</keyword>
<evidence type="ECO:0000256" key="1">
    <source>
        <dbReference type="ARBA" id="ARBA00022723"/>
    </source>
</evidence>
<dbReference type="GO" id="GO:0008276">
    <property type="term" value="F:protein methyltransferase activity"/>
    <property type="evidence" value="ECO:0007669"/>
    <property type="project" value="UniProtKB-ARBA"/>
</dbReference>
<dbReference type="Gene3D" id="2.170.270.10">
    <property type="entry name" value="SET domain"/>
    <property type="match status" value="1"/>
</dbReference>
<evidence type="ECO:0000313" key="8">
    <source>
        <dbReference type="Proteomes" id="UP000325440"/>
    </source>
</evidence>
<dbReference type="InterPro" id="IPR002893">
    <property type="entry name" value="Znf_MYND"/>
</dbReference>
<dbReference type="PANTHER" id="PTHR46455">
    <property type="entry name" value="SET AND MYND DOMAIN CONTAINING, ARTHROPOD-SPECIFIC, MEMBER 4, ISOFORM A"/>
    <property type="match status" value="1"/>
</dbReference>
<dbReference type="PROSITE" id="PS50865">
    <property type="entry name" value="ZF_MYND_2"/>
    <property type="match status" value="1"/>
</dbReference>
<dbReference type="Pfam" id="PF00856">
    <property type="entry name" value="SET"/>
    <property type="match status" value="1"/>
</dbReference>
<protein>
    <submittedName>
        <fullName evidence="7">Zinc finger, MYND-type,SET domain</fullName>
    </submittedName>
</protein>
<dbReference type="OrthoDB" id="3174329at2759"/>
<proteinExistence type="predicted"/>
<dbReference type="Gene3D" id="6.10.140.2220">
    <property type="match status" value="2"/>
</dbReference>
<evidence type="ECO:0000256" key="2">
    <source>
        <dbReference type="ARBA" id="ARBA00022771"/>
    </source>
</evidence>
<dbReference type="PROSITE" id="PS01360">
    <property type="entry name" value="ZF_MYND_1"/>
    <property type="match status" value="1"/>
</dbReference>
<evidence type="ECO:0000313" key="7">
    <source>
        <dbReference type="EMBL" id="VVC31837.1"/>
    </source>
</evidence>
<dbReference type="Proteomes" id="UP000325440">
    <property type="component" value="Unassembled WGS sequence"/>
</dbReference>
<dbReference type="GO" id="GO:0008270">
    <property type="term" value="F:zinc ion binding"/>
    <property type="evidence" value="ECO:0007669"/>
    <property type="project" value="UniProtKB-KW"/>
</dbReference>
<dbReference type="SUPFAM" id="SSF144232">
    <property type="entry name" value="HIT/MYND zinc finger-like"/>
    <property type="match status" value="1"/>
</dbReference>
<dbReference type="Gene3D" id="1.10.220.160">
    <property type="match status" value="1"/>
</dbReference>
<keyword evidence="3" id="KW-0862">Zinc</keyword>
<name>A0A5E4MI39_9HEMI</name>
<evidence type="ECO:0000259" key="5">
    <source>
        <dbReference type="PROSITE" id="PS50280"/>
    </source>
</evidence>
<dbReference type="EMBL" id="CABPRJ010000951">
    <property type="protein sequence ID" value="VVC31837.1"/>
    <property type="molecule type" value="Genomic_DNA"/>
</dbReference>
<reference evidence="7 8" key="1">
    <citation type="submission" date="2019-08" db="EMBL/GenBank/DDBJ databases">
        <authorList>
            <person name="Alioto T."/>
            <person name="Alioto T."/>
            <person name="Gomez Garrido J."/>
        </authorList>
    </citation>
    <scope>NUCLEOTIDE SEQUENCE [LARGE SCALE GENOMIC DNA]</scope>
</reference>
<dbReference type="PROSITE" id="PS50280">
    <property type="entry name" value="SET"/>
    <property type="match status" value="1"/>
</dbReference>
<dbReference type="InterPro" id="IPR046341">
    <property type="entry name" value="SET_dom_sf"/>
</dbReference>
<dbReference type="InterPro" id="IPR001214">
    <property type="entry name" value="SET_dom"/>
</dbReference>
<dbReference type="GO" id="GO:0008757">
    <property type="term" value="F:S-adenosylmethionine-dependent methyltransferase activity"/>
    <property type="evidence" value="ECO:0007669"/>
    <property type="project" value="UniProtKB-ARBA"/>
</dbReference>
<accession>A0A5E4MI39</accession>
<dbReference type="Pfam" id="PF01753">
    <property type="entry name" value="zf-MYND"/>
    <property type="match status" value="1"/>
</dbReference>
<feature type="domain" description="MYND-type" evidence="6">
    <location>
        <begin position="18"/>
        <end position="54"/>
    </location>
</feature>
<organism evidence="7 8">
    <name type="scientific">Cinara cedri</name>
    <dbReference type="NCBI Taxonomy" id="506608"/>
    <lineage>
        <taxon>Eukaryota</taxon>
        <taxon>Metazoa</taxon>
        <taxon>Ecdysozoa</taxon>
        <taxon>Arthropoda</taxon>
        <taxon>Hexapoda</taxon>
        <taxon>Insecta</taxon>
        <taxon>Pterygota</taxon>
        <taxon>Neoptera</taxon>
        <taxon>Paraneoptera</taxon>
        <taxon>Hemiptera</taxon>
        <taxon>Sternorrhyncha</taxon>
        <taxon>Aphidomorpha</taxon>
        <taxon>Aphidoidea</taxon>
        <taxon>Aphididae</taxon>
        <taxon>Lachninae</taxon>
        <taxon>Cinara</taxon>
    </lineage>
</organism>
<keyword evidence="1" id="KW-0479">Metal-binding</keyword>
<evidence type="ECO:0000259" key="6">
    <source>
        <dbReference type="PROSITE" id="PS50865"/>
    </source>
</evidence>
<keyword evidence="8" id="KW-1185">Reference proteome</keyword>
<gene>
    <name evidence="7" type="ORF">CINCED_3A021043</name>
</gene>
<evidence type="ECO:0000256" key="3">
    <source>
        <dbReference type="ARBA" id="ARBA00022833"/>
    </source>
</evidence>
<dbReference type="SUPFAM" id="SSF82199">
    <property type="entry name" value="SET domain"/>
    <property type="match status" value="1"/>
</dbReference>
<evidence type="ECO:0000256" key="4">
    <source>
        <dbReference type="PROSITE-ProRule" id="PRU00134"/>
    </source>
</evidence>
<dbReference type="InterPro" id="IPR053010">
    <property type="entry name" value="SET_SmydA-8"/>
</dbReference>
<dbReference type="PANTHER" id="PTHR46455:SF2">
    <property type="entry name" value="AT24727P"/>
    <property type="match status" value="1"/>
</dbReference>